<dbReference type="AlphaFoldDB" id="A0A1G9R490"/>
<sequence length="640" mass="70713">MSYLNSPGITFSGDFQSDVSTVNNDVRHYDIKTFEKRFQAAPETIDGPDGQSLSIENGWWNPDGGATFNLVNCKIRQTTSSPGSTASAEELIGFELSGAKDRAPGKMVDLDPQMQMTSELWAVKIRISAPDGSLLLEGDLHPTGFRDLGTRQFPKNNQDTAYVRNGQSLGAHYVSIIENITWAEKATQIPLITELKKETQDNKLSIGFSVSAYYYAHQDGRFSLGKVIGSIGPWKKTEPLRFAATRRLWTTDQSYFTDTNFLVQPGRIRVDLGMSFPMADPLGSPYPAFKELFLAVCTGTPISSSDTTQNLDPATYELLSTLNVPSDPQWLLNTGGIWDISITPAQQLLIKERQVLLLARFGKNTILLCREAAEGWYIRCDQNVIRLDPGETISADFYTYQWGKPAAGQTITIMSNKPGSGGGGGSTENPKPPLAKIPWINQPVSALKYVATSVTDLNGKATVQFKGSDPGNPRGYLDGQIYILNYGIKGLSTDQHGLDQVFVHLRDEYVIPKNPVWSDIKDTMIQYANLYPIMSKHVADLGDPHAVIKKKEIILFAFTRAINDPIYMPVTRDLSANKLATIVKWLNNPILDDKKTEKISLKSAALSFEAFQPLSQEDLPILAEPKQAITVFNLKSSEPS</sequence>
<reference evidence="2" key="1">
    <citation type="submission" date="2016-10" db="EMBL/GenBank/DDBJ databases">
        <authorList>
            <person name="Varghese N."/>
            <person name="Submissions S."/>
        </authorList>
    </citation>
    <scope>NUCLEOTIDE SEQUENCE [LARGE SCALE GENOMIC DNA]</scope>
    <source>
        <strain evidence="2">DSM 19110</strain>
    </source>
</reference>
<protein>
    <submittedName>
        <fullName evidence="1">Uncharacterized protein</fullName>
    </submittedName>
</protein>
<keyword evidence="2" id="KW-1185">Reference proteome</keyword>
<organism evidence="1 2">
    <name type="scientific">Pedobacter steynii</name>
    <dbReference type="NCBI Taxonomy" id="430522"/>
    <lineage>
        <taxon>Bacteria</taxon>
        <taxon>Pseudomonadati</taxon>
        <taxon>Bacteroidota</taxon>
        <taxon>Sphingobacteriia</taxon>
        <taxon>Sphingobacteriales</taxon>
        <taxon>Sphingobacteriaceae</taxon>
        <taxon>Pedobacter</taxon>
    </lineage>
</organism>
<dbReference type="OrthoDB" id="9800162at2"/>
<evidence type="ECO:0000313" key="1">
    <source>
        <dbReference type="EMBL" id="SDM17940.1"/>
    </source>
</evidence>
<gene>
    <name evidence="1" type="ORF">SAMN05421820_103113</name>
</gene>
<dbReference type="Proteomes" id="UP000183200">
    <property type="component" value="Unassembled WGS sequence"/>
</dbReference>
<name>A0A1G9R490_9SPHI</name>
<accession>A0A1G9R490</accession>
<dbReference type="EMBL" id="FNGY01000003">
    <property type="protein sequence ID" value="SDM17940.1"/>
    <property type="molecule type" value="Genomic_DNA"/>
</dbReference>
<dbReference type="RefSeq" id="WP_074605786.1">
    <property type="nucleotide sequence ID" value="NZ_FNGY01000003.1"/>
</dbReference>
<proteinExistence type="predicted"/>
<evidence type="ECO:0000313" key="2">
    <source>
        <dbReference type="Proteomes" id="UP000183200"/>
    </source>
</evidence>